<feature type="compositionally biased region" description="Basic and acidic residues" evidence="1">
    <location>
        <begin position="1"/>
        <end position="25"/>
    </location>
</feature>
<dbReference type="RefSeq" id="XP_033402536.1">
    <property type="nucleotide sequence ID" value="XM_033543827.1"/>
</dbReference>
<evidence type="ECO:0000313" key="3">
    <source>
        <dbReference type="Proteomes" id="UP000799438"/>
    </source>
</evidence>
<reference evidence="2" key="1">
    <citation type="journal article" date="2020" name="Stud. Mycol.">
        <title>101 Dothideomycetes genomes: a test case for predicting lifestyles and emergence of pathogens.</title>
        <authorList>
            <person name="Haridas S."/>
            <person name="Albert R."/>
            <person name="Binder M."/>
            <person name="Bloem J."/>
            <person name="Labutti K."/>
            <person name="Salamov A."/>
            <person name="Andreopoulos B."/>
            <person name="Baker S."/>
            <person name="Barry K."/>
            <person name="Bills G."/>
            <person name="Bluhm B."/>
            <person name="Cannon C."/>
            <person name="Castanera R."/>
            <person name="Culley D."/>
            <person name="Daum C."/>
            <person name="Ezra D."/>
            <person name="Gonzalez J."/>
            <person name="Henrissat B."/>
            <person name="Kuo A."/>
            <person name="Liang C."/>
            <person name="Lipzen A."/>
            <person name="Lutzoni F."/>
            <person name="Magnuson J."/>
            <person name="Mondo S."/>
            <person name="Nolan M."/>
            <person name="Ohm R."/>
            <person name="Pangilinan J."/>
            <person name="Park H.-J."/>
            <person name="Ramirez L."/>
            <person name="Alfaro M."/>
            <person name="Sun H."/>
            <person name="Tritt A."/>
            <person name="Yoshinaga Y."/>
            <person name="Zwiers L.-H."/>
            <person name="Turgeon B."/>
            <person name="Goodwin S."/>
            <person name="Spatafora J."/>
            <person name="Crous P."/>
            <person name="Grigoriev I."/>
        </authorList>
    </citation>
    <scope>NUCLEOTIDE SEQUENCE</scope>
    <source>
        <strain evidence="2">CBS 121167</strain>
    </source>
</reference>
<organism evidence="2 3">
    <name type="scientific">Aplosporella prunicola CBS 121167</name>
    <dbReference type="NCBI Taxonomy" id="1176127"/>
    <lineage>
        <taxon>Eukaryota</taxon>
        <taxon>Fungi</taxon>
        <taxon>Dikarya</taxon>
        <taxon>Ascomycota</taxon>
        <taxon>Pezizomycotina</taxon>
        <taxon>Dothideomycetes</taxon>
        <taxon>Dothideomycetes incertae sedis</taxon>
        <taxon>Botryosphaeriales</taxon>
        <taxon>Aplosporellaceae</taxon>
        <taxon>Aplosporella</taxon>
    </lineage>
</organism>
<feature type="compositionally biased region" description="Pro residues" evidence="1">
    <location>
        <begin position="37"/>
        <end position="50"/>
    </location>
</feature>
<dbReference type="GeneID" id="54301324"/>
<feature type="compositionally biased region" description="Low complexity" evidence="1">
    <location>
        <begin position="67"/>
        <end position="91"/>
    </location>
</feature>
<dbReference type="AlphaFoldDB" id="A0A6A6BVF1"/>
<keyword evidence="3" id="KW-1185">Reference proteome</keyword>
<proteinExistence type="predicted"/>
<sequence>MAEPLDDKSKGKNKARTESFPHPRLSDPTMAIGSLSLPPPTLAPPSPPHSPESRITHGGPSSEQQGSPTLASSSTTAGTSAMATHAAAADTPYHELTSSEPPASDPDALTAHLRGQLATATTLVAFLHTQVDALRAENEARKEQTQDRAAVARHALAVLRQAYARGERLLAHCGALERRVREAKNRKSGGGGGGWRKLLGMGTGGRKSAAKEKGPEREPVLADALPGAGIACARCGELVPAGEGHRVPLRWPDGGLNPFAMHPDFLDTRHVERQALVVAAAEHGTAGSSGSGGADADADVAAAELGRFVRGRELRQVVELVDDGLRKLGEGIADVAENTKVRTRSQASQTVDARDRHGLDRSIALQNP</sequence>
<name>A0A6A6BVF1_9PEZI</name>
<feature type="compositionally biased region" description="Gly residues" evidence="1">
    <location>
        <begin position="188"/>
        <end position="205"/>
    </location>
</feature>
<feature type="region of interest" description="Disordered" evidence="1">
    <location>
        <begin position="1"/>
        <end position="108"/>
    </location>
</feature>
<evidence type="ECO:0000313" key="2">
    <source>
        <dbReference type="EMBL" id="KAF2146827.1"/>
    </source>
</evidence>
<gene>
    <name evidence="2" type="ORF">K452DRAFT_315042</name>
</gene>
<feature type="compositionally biased region" description="Basic and acidic residues" evidence="1">
    <location>
        <begin position="209"/>
        <end position="218"/>
    </location>
</feature>
<feature type="region of interest" description="Disordered" evidence="1">
    <location>
        <begin position="184"/>
        <end position="218"/>
    </location>
</feature>
<accession>A0A6A6BVF1</accession>
<feature type="region of interest" description="Disordered" evidence="1">
    <location>
        <begin position="341"/>
        <end position="368"/>
    </location>
</feature>
<protein>
    <submittedName>
        <fullName evidence="2">Uncharacterized protein</fullName>
    </submittedName>
</protein>
<dbReference type="Proteomes" id="UP000799438">
    <property type="component" value="Unassembled WGS sequence"/>
</dbReference>
<evidence type="ECO:0000256" key="1">
    <source>
        <dbReference type="SAM" id="MobiDB-lite"/>
    </source>
</evidence>
<dbReference type="EMBL" id="ML995475">
    <property type="protein sequence ID" value="KAF2146827.1"/>
    <property type="molecule type" value="Genomic_DNA"/>
</dbReference>